<dbReference type="GeneTree" id="ENSGT00530000069587"/>
<dbReference type="Proteomes" id="UP000694565">
    <property type="component" value="Unplaced"/>
</dbReference>
<reference evidence="2" key="1">
    <citation type="submission" date="2025-08" db="UniProtKB">
        <authorList>
            <consortium name="Ensembl"/>
        </authorList>
    </citation>
    <scope>IDENTIFICATION</scope>
</reference>
<evidence type="ECO:0000313" key="2">
    <source>
        <dbReference type="Ensembl" id="ENSCLMP00005046516.1"/>
    </source>
</evidence>
<protein>
    <submittedName>
        <fullName evidence="2">Uncharacterized protein</fullName>
    </submittedName>
</protein>
<sequence length="134" mass="14674">ATLQKNTADCLFQCIGSDVATHRDVFYFISGGRLLKLRGSELEPPEASSALVQRFLGSLVKRQRRSEEVNPSDPLRSQSHPSHSAKEHKDADHRQPDQDQAGAVSKETISSCDDPLRVLQPNGLSLVVASRING</sequence>
<dbReference type="AlphaFoldDB" id="A0A8C3ASZ0"/>
<feature type="compositionally biased region" description="Basic and acidic residues" evidence="1">
    <location>
        <begin position="84"/>
        <end position="97"/>
    </location>
</feature>
<evidence type="ECO:0000313" key="3">
    <source>
        <dbReference type="Proteomes" id="UP000694565"/>
    </source>
</evidence>
<accession>A0A8C3ASZ0</accession>
<organism evidence="2 3">
    <name type="scientific">Cyclopterus lumpus</name>
    <name type="common">Lumpsucker</name>
    <dbReference type="NCBI Taxonomy" id="8103"/>
    <lineage>
        <taxon>Eukaryota</taxon>
        <taxon>Metazoa</taxon>
        <taxon>Chordata</taxon>
        <taxon>Craniata</taxon>
        <taxon>Vertebrata</taxon>
        <taxon>Euteleostomi</taxon>
        <taxon>Actinopterygii</taxon>
        <taxon>Neopterygii</taxon>
        <taxon>Teleostei</taxon>
        <taxon>Neoteleostei</taxon>
        <taxon>Acanthomorphata</taxon>
        <taxon>Eupercaria</taxon>
        <taxon>Perciformes</taxon>
        <taxon>Cottioidei</taxon>
        <taxon>Cottales</taxon>
        <taxon>Cyclopteridae</taxon>
        <taxon>Cyclopterus</taxon>
    </lineage>
</organism>
<feature type="region of interest" description="Disordered" evidence="1">
    <location>
        <begin position="62"/>
        <end position="116"/>
    </location>
</feature>
<keyword evidence="3" id="KW-1185">Reference proteome</keyword>
<name>A0A8C3ASZ0_CYCLU</name>
<reference evidence="2" key="2">
    <citation type="submission" date="2025-09" db="UniProtKB">
        <authorList>
            <consortium name="Ensembl"/>
        </authorList>
    </citation>
    <scope>IDENTIFICATION</scope>
</reference>
<dbReference type="Ensembl" id="ENSCLMT00005048127.1">
    <property type="protein sequence ID" value="ENSCLMP00005046516.1"/>
    <property type="gene ID" value="ENSCLMG00005021421.1"/>
</dbReference>
<proteinExistence type="predicted"/>
<evidence type="ECO:0000256" key="1">
    <source>
        <dbReference type="SAM" id="MobiDB-lite"/>
    </source>
</evidence>